<dbReference type="GO" id="GO:0005737">
    <property type="term" value="C:cytoplasm"/>
    <property type="evidence" value="ECO:0007669"/>
    <property type="project" value="TreeGrafter"/>
</dbReference>
<evidence type="ECO:0000256" key="1">
    <source>
        <dbReference type="ARBA" id="ARBA00004967"/>
    </source>
</evidence>
<dbReference type="InterPro" id="IPR024074">
    <property type="entry name" value="AS_cat/multimer_dom_body"/>
</dbReference>
<dbReference type="InterPro" id="IPR014729">
    <property type="entry name" value="Rossmann-like_a/b/a_fold"/>
</dbReference>
<dbReference type="SUPFAM" id="SSF69864">
    <property type="entry name" value="Argininosuccinate synthetase, C-terminal domain"/>
    <property type="match status" value="1"/>
</dbReference>
<dbReference type="UniPathway" id="UPA00068">
    <property type="reaction ID" value="UER00113"/>
</dbReference>
<evidence type="ECO:0000313" key="11">
    <source>
        <dbReference type="EMBL" id="VAW46207.1"/>
    </source>
</evidence>
<evidence type="ECO:0000256" key="4">
    <source>
        <dbReference type="ARBA" id="ARBA00022571"/>
    </source>
</evidence>
<dbReference type="EC" id="6.3.4.5" evidence="3"/>
<dbReference type="InterPro" id="IPR001518">
    <property type="entry name" value="Arginosuc_synth"/>
</dbReference>
<dbReference type="PROSITE" id="PS00565">
    <property type="entry name" value="ARGININOSUCCIN_SYN_2"/>
    <property type="match status" value="1"/>
</dbReference>
<comment type="pathway">
    <text evidence="1">Amino-acid biosynthesis; L-arginine biosynthesis; L-arginine from L-ornithine and carbamoyl phosphate: step 2/3.</text>
</comment>
<keyword evidence="6" id="KW-0028">Amino-acid biosynthesis</keyword>
<dbReference type="FunFam" id="3.40.50.620:FF:000019">
    <property type="entry name" value="Argininosuccinate synthase"/>
    <property type="match status" value="1"/>
</dbReference>
<evidence type="ECO:0000256" key="8">
    <source>
        <dbReference type="ARBA" id="ARBA00022840"/>
    </source>
</evidence>
<evidence type="ECO:0000259" key="9">
    <source>
        <dbReference type="Pfam" id="PF00764"/>
    </source>
</evidence>
<evidence type="ECO:0000256" key="6">
    <source>
        <dbReference type="ARBA" id="ARBA00022605"/>
    </source>
</evidence>
<dbReference type="GO" id="GO:0004055">
    <property type="term" value="F:argininosuccinate synthase activity"/>
    <property type="evidence" value="ECO:0007669"/>
    <property type="project" value="UniProtKB-EC"/>
</dbReference>
<feature type="domain" description="Arginosuccinate synthase C-terminal" evidence="10">
    <location>
        <begin position="178"/>
        <end position="396"/>
    </location>
</feature>
<dbReference type="InterPro" id="IPR023434">
    <property type="entry name" value="Arginosuc_synth_type_1_subfam"/>
</dbReference>
<keyword evidence="8" id="KW-0067">ATP-binding</keyword>
<name>A0A3B0W641_9ZZZZ</name>
<gene>
    <name evidence="11" type="ORF">MNBD_GAMMA04-561</name>
</gene>
<dbReference type="PANTHER" id="PTHR11587">
    <property type="entry name" value="ARGININOSUCCINATE SYNTHASE"/>
    <property type="match status" value="1"/>
</dbReference>
<dbReference type="CDD" id="cd01999">
    <property type="entry name" value="ASS"/>
    <property type="match status" value="1"/>
</dbReference>
<dbReference type="InterPro" id="IPR048268">
    <property type="entry name" value="Arginosuc_syn_C"/>
</dbReference>
<feature type="domain" description="Arginosuccinate synthase-like N-terminal" evidence="9">
    <location>
        <begin position="6"/>
        <end position="166"/>
    </location>
</feature>
<dbReference type="Gene3D" id="3.40.50.620">
    <property type="entry name" value="HUPs"/>
    <property type="match status" value="1"/>
</dbReference>
<keyword evidence="5 11" id="KW-0436">Ligase</keyword>
<comment type="subunit">
    <text evidence="2">Homotetramer.</text>
</comment>
<dbReference type="NCBIfam" id="TIGR00032">
    <property type="entry name" value="argG"/>
    <property type="match status" value="1"/>
</dbReference>
<dbReference type="Pfam" id="PF00764">
    <property type="entry name" value="Arginosuc_synth"/>
    <property type="match status" value="1"/>
</dbReference>
<evidence type="ECO:0000256" key="3">
    <source>
        <dbReference type="ARBA" id="ARBA00012286"/>
    </source>
</evidence>
<dbReference type="Pfam" id="PF20979">
    <property type="entry name" value="Arginosuc_syn_C"/>
    <property type="match status" value="1"/>
</dbReference>
<evidence type="ECO:0000256" key="2">
    <source>
        <dbReference type="ARBA" id="ARBA00011881"/>
    </source>
</evidence>
<dbReference type="AlphaFoldDB" id="A0A3B0W641"/>
<dbReference type="GO" id="GO:0006526">
    <property type="term" value="P:L-arginine biosynthetic process"/>
    <property type="evidence" value="ECO:0007669"/>
    <property type="project" value="UniProtKB-UniPathway"/>
</dbReference>
<accession>A0A3B0W641</accession>
<dbReference type="NCBIfam" id="NF001770">
    <property type="entry name" value="PRK00509.1"/>
    <property type="match status" value="1"/>
</dbReference>
<dbReference type="FunFam" id="3.90.1260.10:FF:000007">
    <property type="entry name" value="Argininosuccinate synthase"/>
    <property type="match status" value="1"/>
</dbReference>
<dbReference type="PROSITE" id="PS00564">
    <property type="entry name" value="ARGININOSUCCIN_SYN_1"/>
    <property type="match status" value="1"/>
</dbReference>
<evidence type="ECO:0000256" key="5">
    <source>
        <dbReference type="ARBA" id="ARBA00022598"/>
    </source>
</evidence>
<dbReference type="PANTHER" id="PTHR11587:SF2">
    <property type="entry name" value="ARGININOSUCCINATE SYNTHASE"/>
    <property type="match status" value="1"/>
</dbReference>
<dbReference type="GO" id="GO:0000053">
    <property type="term" value="P:argininosuccinate metabolic process"/>
    <property type="evidence" value="ECO:0007669"/>
    <property type="project" value="TreeGrafter"/>
</dbReference>
<dbReference type="EMBL" id="UOFB01000125">
    <property type="protein sequence ID" value="VAW46207.1"/>
    <property type="molecule type" value="Genomic_DNA"/>
</dbReference>
<dbReference type="Gene3D" id="3.90.1260.10">
    <property type="entry name" value="Argininosuccinate synthetase, chain A, domain 2"/>
    <property type="match status" value="1"/>
</dbReference>
<evidence type="ECO:0000259" key="10">
    <source>
        <dbReference type="Pfam" id="PF20979"/>
    </source>
</evidence>
<keyword evidence="7" id="KW-0547">Nucleotide-binding</keyword>
<organism evidence="11">
    <name type="scientific">hydrothermal vent metagenome</name>
    <dbReference type="NCBI Taxonomy" id="652676"/>
    <lineage>
        <taxon>unclassified sequences</taxon>
        <taxon>metagenomes</taxon>
        <taxon>ecological metagenomes</taxon>
    </lineage>
</organism>
<dbReference type="Gene3D" id="1.20.5.470">
    <property type="entry name" value="Single helix bin"/>
    <property type="match status" value="1"/>
</dbReference>
<dbReference type="HAMAP" id="MF_00005">
    <property type="entry name" value="Arg_succ_synth_type1"/>
    <property type="match status" value="1"/>
</dbReference>
<reference evidence="11" key="1">
    <citation type="submission" date="2018-06" db="EMBL/GenBank/DDBJ databases">
        <authorList>
            <person name="Zhirakovskaya E."/>
        </authorList>
    </citation>
    <scope>NUCLEOTIDE SEQUENCE</scope>
</reference>
<dbReference type="InterPro" id="IPR048267">
    <property type="entry name" value="Arginosuc_syn_N"/>
</dbReference>
<proteinExistence type="inferred from homology"/>
<sequence length="402" mass="45251">MSEIKKVVLAYSGGLDTSIIVKWLQDEYQCEVVTFTADIGQGEEIEPARKKAEAMGVKEIYIEDLREEFARDFVFPMMRANAIYEGEYRLGTSIARPLISKRLVEIAQEVGADAISHGATGKGNDQVRFELNAYALMPDVHVIAPWREWDLLSREKLMAYAEKHGIQVEKKKGQKSPYSMDANLLHISYEGGVIEDPANEPEEDMWLWTVSPEKAPDEATYLDIGYQKGDIVSINGKEMSPATVMEYLNKVGGANGIGRDDIVENRFVGMKARGCYETPAGTIMLKAHRAMESLTLDRNAAHLKDELMPKYAEMIYNGFWFAPEREMLQALIDSSQTYVTGTVRLKLYKGNVIVVSRRSEFSLFDEDIATFEEDGGAYDHKDAEGFIKLNALRLKTAAKRLK</sequence>
<dbReference type="InterPro" id="IPR018223">
    <property type="entry name" value="Arginosuc_synth_CS"/>
</dbReference>
<dbReference type="GO" id="GO:0005524">
    <property type="term" value="F:ATP binding"/>
    <property type="evidence" value="ECO:0007669"/>
    <property type="project" value="UniProtKB-KW"/>
</dbReference>
<dbReference type="SUPFAM" id="SSF52402">
    <property type="entry name" value="Adenine nucleotide alpha hydrolases-like"/>
    <property type="match status" value="1"/>
</dbReference>
<keyword evidence="4" id="KW-0055">Arginine biosynthesis</keyword>
<dbReference type="GO" id="GO:0000050">
    <property type="term" value="P:urea cycle"/>
    <property type="evidence" value="ECO:0007669"/>
    <property type="project" value="TreeGrafter"/>
</dbReference>
<protein>
    <recommendedName>
        <fullName evidence="3">argininosuccinate synthase</fullName>
        <ecNumber evidence="3">6.3.4.5</ecNumber>
    </recommendedName>
</protein>
<evidence type="ECO:0000256" key="7">
    <source>
        <dbReference type="ARBA" id="ARBA00022741"/>
    </source>
</evidence>